<dbReference type="EMBL" id="KL250538">
    <property type="protein sequence ID" value="KGB33225.1"/>
    <property type="molecule type" value="Genomic_DNA"/>
</dbReference>
<accession>A0A094ZFM3</accession>
<name>A0A094ZFM3_SCHHA</name>
<protein>
    <submittedName>
        <fullName evidence="1">Uncharacterized protein</fullName>
    </submittedName>
</protein>
<proteinExistence type="predicted"/>
<sequence>MTLKDNPGNAVTL</sequence>
<reference evidence="1" key="1">
    <citation type="journal article" date="2012" name="Nat. Genet.">
        <title>Whole-genome sequence of Schistosoma haematobium.</title>
        <authorList>
            <person name="Young N.D."/>
            <person name="Jex A.R."/>
            <person name="Li B."/>
            <person name="Liu S."/>
            <person name="Yang L."/>
            <person name="Xiong Z."/>
            <person name="Li Y."/>
            <person name="Cantacessi C."/>
            <person name="Hall R.S."/>
            <person name="Xu X."/>
            <person name="Chen F."/>
            <person name="Wu X."/>
            <person name="Zerlotini A."/>
            <person name="Oliveira G."/>
            <person name="Hofmann A."/>
            <person name="Zhang G."/>
            <person name="Fang X."/>
            <person name="Kang Y."/>
            <person name="Campbell B.E."/>
            <person name="Loukas A."/>
            <person name="Ranganathan S."/>
            <person name="Rollinson D."/>
            <person name="Rinaldi G."/>
            <person name="Brindley P.J."/>
            <person name="Yang H."/>
            <person name="Wang J."/>
            <person name="Wang J."/>
            <person name="Gasser R.B."/>
        </authorList>
    </citation>
    <scope>NUCLEOTIDE SEQUENCE [LARGE SCALE GENOMIC DNA]</scope>
</reference>
<evidence type="ECO:0000313" key="1">
    <source>
        <dbReference type="EMBL" id="KGB33225.1"/>
    </source>
</evidence>
<organism evidence="1">
    <name type="scientific">Schistosoma haematobium</name>
    <name type="common">Blood fluke</name>
    <dbReference type="NCBI Taxonomy" id="6185"/>
    <lineage>
        <taxon>Eukaryota</taxon>
        <taxon>Metazoa</taxon>
        <taxon>Spiralia</taxon>
        <taxon>Lophotrochozoa</taxon>
        <taxon>Platyhelminthes</taxon>
        <taxon>Trematoda</taxon>
        <taxon>Digenea</taxon>
        <taxon>Strigeidida</taxon>
        <taxon>Schistosomatoidea</taxon>
        <taxon>Schistosomatidae</taxon>
        <taxon>Schistosoma</taxon>
    </lineage>
</organism>
<gene>
    <name evidence="1" type="ORF">MS3_01391</name>
</gene>